<comment type="function">
    <text evidence="10 11">Involved in cell wall formation. Catalyzes the final step in the synthesis of UDP-N-acetylmuramoyl-pentapeptide, the precursor of murein.</text>
</comment>
<feature type="binding site" evidence="10">
    <location>
        <begin position="116"/>
        <end position="122"/>
    </location>
    <ligand>
        <name>ATP</name>
        <dbReference type="ChEBI" id="CHEBI:30616"/>
    </ligand>
</feature>
<dbReference type="InterPro" id="IPR036565">
    <property type="entry name" value="Mur-like_cat_sf"/>
</dbReference>
<proteinExistence type="inferred from homology"/>
<evidence type="ECO:0000313" key="15">
    <source>
        <dbReference type="EMBL" id="RZS82922.1"/>
    </source>
</evidence>
<evidence type="ECO:0000313" key="16">
    <source>
        <dbReference type="Proteomes" id="UP000293638"/>
    </source>
</evidence>
<evidence type="ECO:0000259" key="13">
    <source>
        <dbReference type="Pfam" id="PF02875"/>
    </source>
</evidence>
<dbReference type="InterPro" id="IPR035911">
    <property type="entry name" value="MurE/MurF_N"/>
</dbReference>
<keyword evidence="3 10" id="KW-0132">Cell division</keyword>
<dbReference type="OrthoDB" id="9800958at2"/>
<dbReference type="HAMAP" id="MF_02019">
    <property type="entry name" value="MurF"/>
    <property type="match status" value="1"/>
</dbReference>
<dbReference type="SUPFAM" id="SSF53623">
    <property type="entry name" value="MurD-like peptide ligases, catalytic domain"/>
    <property type="match status" value="1"/>
</dbReference>
<evidence type="ECO:0000256" key="8">
    <source>
        <dbReference type="ARBA" id="ARBA00023306"/>
    </source>
</evidence>
<keyword evidence="8 10" id="KW-0131">Cell cycle</keyword>
<dbReference type="PANTHER" id="PTHR43024:SF1">
    <property type="entry name" value="UDP-N-ACETYLMURAMOYL-TRIPEPTIDE--D-ALANYL-D-ALANINE LIGASE"/>
    <property type="match status" value="1"/>
</dbReference>
<dbReference type="InterPro" id="IPR000713">
    <property type="entry name" value="Mur_ligase_N"/>
</dbReference>
<keyword evidence="9 10" id="KW-0961">Cell wall biogenesis/degradation</keyword>
<evidence type="ECO:0000256" key="1">
    <source>
        <dbReference type="ARBA" id="ARBA00022490"/>
    </source>
</evidence>
<evidence type="ECO:0000256" key="5">
    <source>
        <dbReference type="ARBA" id="ARBA00022840"/>
    </source>
</evidence>
<comment type="catalytic activity">
    <reaction evidence="10 11">
        <text>D-alanyl-D-alanine + UDP-N-acetyl-alpha-D-muramoyl-L-alanyl-gamma-D-glutamyl-meso-2,6-diaminopimelate + ATP = UDP-N-acetyl-alpha-D-muramoyl-L-alanyl-gamma-D-glutamyl-meso-2,6-diaminopimeloyl-D-alanyl-D-alanine + ADP + phosphate + H(+)</text>
        <dbReference type="Rhea" id="RHEA:28374"/>
        <dbReference type="ChEBI" id="CHEBI:15378"/>
        <dbReference type="ChEBI" id="CHEBI:30616"/>
        <dbReference type="ChEBI" id="CHEBI:43474"/>
        <dbReference type="ChEBI" id="CHEBI:57822"/>
        <dbReference type="ChEBI" id="CHEBI:61386"/>
        <dbReference type="ChEBI" id="CHEBI:83905"/>
        <dbReference type="ChEBI" id="CHEBI:456216"/>
        <dbReference type="EC" id="6.3.2.10"/>
    </reaction>
</comment>
<keyword evidence="4 10" id="KW-0547">Nucleotide-binding</keyword>
<dbReference type="Pfam" id="PF02875">
    <property type="entry name" value="Mur_ligase_C"/>
    <property type="match status" value="1"/>
</dbReference>
<keyword evidence="16" id="KW-1185">Reference proteome</keyword>
<dbReference type="Pfam" id="PF01225">
    <property type="entry name" value="Mur_ligase"/>
    <property type="match status" value="1"/>
</dbReference>
<dbReference type="GO" id="GO:0047480">
    <property type="term" value="F:UDP-N-acetylmuramoyl-tripeptide-D-alanyl-D-alanine ligase activity"/>
    <property type="evidence" value="ECO:0007669"/>
    <property type="project" value="UniProtKB-UniRule"/>
</dbReference>
<dbReference type="InterPro" id="IPR051046">
    <property type="entry name" value="MurCDEF_CellWall_CoF430Synth"/>
</dbReference>
<dbReference type="Gene3D" id="3.40.1190.10">
    <property type="entry name" value="Mur-like, catalytic domain"/>
    <property type="match status" value="1"/>
</dbReference>
<evidence type="ECO:0000256" key="6">
    <source>
        <dbReference type="ARBA" id="ARBA00022960"/>
    </source>
</evidence>
<keyword evidence="2 10" id="KW-0436">Ligase</keyword>
<dbReference type="SUPFAM" id="SSF63418">
    <property type="entry name" value="MurE/MurF N-terminal domain"/>
    <property type="match status" value="1"/>
</dbReference>
<dbReference type="UniPathway" id="UPA00219"/>
<gene>
    <name evidence="10" type="primary">murF</name>
    <name evidence="15" type="ORF">EV189_3320</name>
</gene>
<evidence type="ECO:0000259" key="12">
    <source>
        <dbReference type="Pfam" id="PF01225"/>
    </source>
</evidence>
<feature type="domain" description="Mur ligase C-terminal" evidence="13">
    <location>
        <begin position="325"/>
        <end position="456"/>
    </location>
</feature>
<dbReference type="AlphaFoldDB" id="A0A4Q7NGH5"/>
<comment type="pathway">
    <text evidence="10 11">Cell wall biogenesis; peptidoglycan biosynthesis.</text>
</comment>
<dbReference type="GO" id="GO:0071555">
    <property type="term" value="P:cell wall organization"/>
    <property type="evidence" value="ECO:0007669"/>
    <property type="project" value="UniProtKB-KW"/>
</dbReference>
<keyword evidence="5 10" id="KW-0067">ATP-binding</keyword>
<keyword evidence="7 10" id="KW-0573">Peptidoglycan synthesis</keyword>
<dbReference type="GO" id="GO:0005524">
    <property type="term" value="F:ATP binding"/>
    <property type="evidence" value="ECO:0007669"/>
    <property type="project" value="UniProtKB-UniRule"/>
</dbReference>
<reference evidence="15 16" key="1">
    <citation type="submission" date="2019-02" db="EMBL/GenBank/DDBJ databases">
        <title>Genomic Encyclopedia of Type Strains, Phase IV (KMG-IV): sequencing the most valuable type-strain genomes for metagenomic binning, comparative biology and taxonomic classification.</title>
        <authorList>
            <person name="Goeker M."/>
        </authorList>
    </citation>
    <scope>NUCLEOTIDE SEQUENCE [LARGE SCALE GENOMIC DNA]</scope>
    <source>
        <strain evidence="15 16">DSM 45622</strain>
    </source>
</reference>
<dbReference type="GO" id="GO:0008360">
    <property type="term" value="P:regulation of cell shape"/>
    <property type="evidence" value="ECO:0007669"/>
    <property type="project" value="UniProtKB-KW"/>
</dbReference>
<dbReference type="Gene3D" id="3.40.1390.10">
    <property type="entry name" value="MurE/MurF, N-terminal domain"/>
    <property type="match status" value="1"/>
</dbReference>
<keyword evidence="6 10" id="KW-0133">Cell shape</keyword>
<evidence type="ECO:0000256" key="4">
    <source>
        <dbReference type="ARBA" id="ARBA00022741"/>
    </source>
</evidence>
<dbReference type="NCBIfam" id="TIGR01143">
    <property type="entry name" value="murF"/>
    <property type="match status" value="1"/>
</dbReference>
<dbReference type="InterPro" id="IPR005863">
    <property type="entry name" value="UDP-N-AcMur_synth"/>
</dbReference>
<organism evidence="15 16">
    <name type="scientific">Motilibacter rhizosphaerae</name>
    <dbReference type="NCBI Taxonomy" id="598652"/>
    <lineage>
        <taxon>Bacteria</taxon>
        <taxon>Bacillati</taxon>
        <taxon>Actinomycetota</taxon>
        <taxon>Actinomycetes</taxon>
        <taxon>Motilibacterales</taxon>
        <taxon>Motilibacteraceae</taxon>
        <taxon>Motilibacter</taxon>
    </lineage>
</organism>
<evidence type="ECO:0000256" key="11">
    <source>
        <dbReference type="RuleBase" id="RU004136"/>
    </source>
</evidence>
<dbReference type="GO" id="GO:0008766">
    <property type="term" value="F:UDP-N-acetylmuramoylalanyl-D-glutamyl-2,6-diaminopimelate-D-alanyl-D-alanine ligase activity"/>
    <property type="evidence" value="ECO:0007669"/>
    <property type="project" value="RHEA"/>
</dbReference>
<dbReference type="EMBL" id="SGXD01000004">
    <property type="protein sequence ID" value="RZS82922.1"/>
    <property type="molecule type" value="Genomic_DNA"/>
</dbReference>
<comment type="similarity">
    <text evidence="10">Belongs to the MurCDEF family. MurF subfamily.</text>
</comment>
<sequence>MSIGRGDWSLADVALAVGGDVRDAPGDPAAVPVPGPVVLDSRAAEPGALFVAVRGEHVDGHEFAAAAAAGGASAVLAERPVGVPAVVVDDSAAALARLASASLQRLPGLRVVGVTGSSGKTSTKDLLAAVLERAGETVATQGSFNNELGLPLTVLRADASTRWLVLEMGARGIGHIAHLCSVAPPQVGVVLNVGSAHVGEFGGPAAIAQAKGELVEALAPDGLAVLNADDLAVSAMAARTSARVVRFGLGAGADVSAEDITLDALARPRFRLRTPSGPAEVLLRVSGEHQVLNALAAAAVGLEAGLSPEDVAEALSSADARSRWRMEVVERADGVTVVNDAYNANPESVRAALKGLAAMGRAEPARPRRTWAVLGEMRELGDTTREEHDRVGRLAVRLDISRLVAVGAPARAIALGAELEGSWNGESAWVPDVDTAVALLHDEVRPGDVVLVKASRAAGLERVADALLAEPPSADPSAVPSPEAPA</sequence>
<dbReference type="InterPro" id="IPR013221">
    <property type="entry name" value="Mur_ligase_cen"/>
</dbReference>
<accession>A0A4Q7NGH5</accession>
<name>A0A4Q7NGH5_9ACTN</name>
<evidence type="ECO:0000256" key="9">
    <source>
        <dbReference type="ARBA" id="ARBA00023316"/>
    </source>
</evidence>
<dbReference type="PANTHER" id="PTHR43024">
    <property type="entry name" value="UDP-N-ACETYLMURAMOYL-TRIPEPTIDE--D-ALANYL-D-ALANINE LIGASE"/>
    <property type="match status" value="1"/>
</dbReference>
<dbReference type="RefSeq" id="WP_130494035.1">
    <property type="nucleotide sequence ID" value="NZ_SGXD01000004.1"/>
</dbReference>
<dbReference type="EC" id="6.3.2.10" evidence="10 11"/>
<dbReference type="Proteomes" id="UP000293638">
    <property type="component" value="Unassembled WGS sequence"/>
</dbReference>
<protein>
    <recommendedName>
        <fullName evidence="10 11">UDP-N-acetylmuramoyl-tripeptide--D-alanyl-D-alanine ligase</fullName>
        <ecNumber evidence="10 11">6.3.2.10</ecNumber>
    </recommendedName>
    <alternativeName>
        <fullName evidence="10">D-alanyl-D-alanine-adding enzyme</fullName>
    </alternativeName>
</protein>
<dbReference type="GO" id="GO:0051301">
    <property type="term" value="P:cell division"/>
    <property type="evidence" value="ECO:0007669"/>
    <property type="project" value="UniProtKB-KW"/>
</dbReference>
<dbReference type="SUPFAM" id="SSF53244">
    <property type="entry name" value="MurD-like peptide ligases, peptide-binding domain"/>
    <property type="match status" value="1"/>
</dbReference>
<dbReference type="InterPro" id="IPR036615">
    <property type="entry name" value="Mur_ligase_C_dom_sf"/>
</dbReference>
<feature type="domain" description="Mur ligase central" evidence="14">
    <location>
        <begin position="114"/>
        <end position="300"/>
    </location>
</feature>
<dbReference type="Gene3D" id="3.90.190.20">
    <property type="entry name" value="Mur ligase, C-terminal domain"/>
    <property type="match status" value="1"/>
</dbReference>
<comment type="subcellular location">
    <subcellularLocation>
        <location evidence="10 11">Cytoplasm</location>
    </subcellularLocation>
</comment>
<dbReference type="InterPro" id="IPR004101">
    <property type="entry name" value="Mur_ligase_C"/>
</dbReference>
<evidence type="ECO:0000259" key="14">
    <source>
        <dbReference type="Pfam" id="PF08245"/>
    </source>
</evidence>
<keyword evidence="1 10" id="KW-0963">Cytoplasm</keyword>
<evidence type="ECO:0000256" key="2">
    <source>
        <dbReference type="ARBA" id="ARBA00022598"/>
    </source>
</evidence>
<dbReference type="Pfam" id="PF08245">
    <property type="entry name" value="Mur_ligase_M"/>
    <property type="match status" value="1"/>
</dbReference>
<dbReference type="GO" id="GO:0005737">
    <property type="term" value="C:cytoplasm"/>
    <property type="evidence" value="ECO:0007669"/>
    <property type="project" value="UniProtKB-SubCell"/>
</dbReference>
<evidence type="ECO:0000256" key="10">
    <source>
        <dbReference type="HAMAP-Rule" id="MF_02019"/>
    </source>
</evidence>
<feature type="domain" description="Mur ligase N-terminal catalytic" evidence="12">
    <location>
        <begin position="38"/>
        <end position="95"/>
    </location>
</feature>
<comment type="caution">
    <text evidence="15">The sequence shown here is derived from an EMBL/GenBank/DDBJ whole genome shotgun (WGS) entry which is preliminary data.</text>
</comment>
<dbReference type="GO" id="GO:0009252">
    <property type="term" value="P:peptidoglycan biosynthetic process"/>
    <property type="evidence" value="ECO:0007669"/>
    <property type="project" value="UniProtKB-UniRule"/>
</dbReference>
<evidence type="ECO:0000256" key="7">
    <source>
        <dbReference type="ARBA" id="ARBA00022984"/>
    </source>
</evidence>
<evidence type="ECO:0000256" key="3">
    <source>
        <dbReference type="ARBA" id="ARBA00022618"/>
    </source>
</evidence>